<evidence type="ECO:0000313" key="1">
    <source>
        <dbReference type="EMBL" id="KAH3796644.1"/>
    </source>
</evidence>
<evidence type="ECO:0000313" key="2">
    <source>
        <dbReference type="Proteomes" id="UP000828390"/>
    </source>
</evidence>
<protein>
    <submittedName>
        <fullName evidence="1">Uncharacterized protein</fullName>
    </submittedName>
</protein>
<reference evidence="1" key="2">
    <citation type="submission" date="2020-11" db="EMBL/GenBank/DDBJ databases">
        <authorList>
            <person name="McCartney M.A."/>
            <person name="Auch B."/>
            <person name="Kono T."/>
            <person name="Mallez S."/>
            <person name="Becker A."/>
            <person name="Gohl D.M."/>
            <person name="Silverstein K.A.T."/>
            <person name="Koren S."/>
            <person name="Bechman K.B."/>
            <person name="Herman A."/>
            <person name="Abrahante J.E."/>
            <person name="Garbe J."/>
        </authorList>
    </citation>
    <scope>NUCLEOTIDE SEQUENCE</scope>
    <source>
        <strain evidence="1">Duluth1</strain>
        <tissue evidence="1">Whole animal</tissue>
    </source>
</reference>
<proteinExistence type="predicted"/>
<comment type="caution">
    <text evidence="1">The sequence shown here is derived from an EMBL/GenBank/DDBJ whole genome shotgun (WGS) entry which is preliminary data.</text>
</comment>
<gene>
    <name evidence="1" type="ORF">DPMN_150213</name>
</gene>
<organism evidence="1 2">
    <name type="scientific">Dreissena polymorpha</name>
    <name type="common">Zebra mussel</name>
    <name type="synonym">Mytilus polymorpha</name>
    <dbReference type="NCBI Taxonomy" id="45954"/>
    <lineage>
        <taxon>Eukaryota</taxon>
        <taxon>Metazoa</taxon>
        <taxon>Spiralia</taxon>
        <taxon>Lophotrochozoa</taxon>
        <taxon>Mollusca</taxon>
        <taxon>Bivalvia</taxon>
        <taxon>Autobranchia</taxon>
        <taxon>Heteroconchia</taxon>
        <taxon>Euheterodonta</taxon>
        <taxon>Imparidentia</taxon>
        <taxon>Neoheterodontei</taxon>
        <taxon>Myida</taxon>
        <taxon>Dreissenoidea</taxon>
        <taxon>Dreissenidae</taxon>
        <taxon>Dreissena</taxon>
    </lineage>
</organism>
<reference evidence="1" key="1">
    <citation type="journal article" date="2019" name="bioRxiv">
        <title>The Genome of the Zebra Mussel, Dreissena polymorpha: A Resource for Invasive Species Research.</title>
        <authorList>
            <person name="McCartney M.A."/>
            <person name="Auch B."/>
            <person name="Kono T."/>
            <person name="Mallez S."/>
            <person name="Zhang Y."/>
            <person name="Obille A."/>
            <person name="Becker A."/>
            <person name="Abrahante J.E."/>
            <person name="Garbe J."/>
            <person name="Badalamenti J.P."/>
            <person name="Herman A."/>
            <person name="Mangelson H."/>
            <person name="Liachko I."/>
            <person name="Sullivan S."/>
            <person name="Sone E.D."/>
            <person name="Koren S."/>
            <person name="Silverstein K.A.T."/>
            <person name="Beckman K.B."/>
            <person name="Gohl D.M."/>
        </authorList>
    </citation>
    <scope>NUCLEOTIDE SEQUENCE</scope>
    <source>
        <strain evidence="1">Duluth1</strain>
        <tissue evidence="1">Whole animal</tissue>
    </source>
</reference>
<accession>A0A9D4FCW6</accession>
<dbReference type="EMBL" id="JAIWYP010000007">
    <property type="protein sequence ID" value="KAH3796644.1"/>
    <property type="molecule type" value="Genomic_DNA"/>
</dbReference>
<sequence length="57" mass="6334">MNKAFVAVADGGFSCEYMRELCDVTMDRCNYKTFASNVSSFEETGHVITRGILFTGI</sequence>
<dbReference type="Proteomes" id="UP000828390">
    <property type="component" value="Unassembled WGS sequence"/>
</dbReference>
<keyword evidence="2" id="KW-1185">Reference proteome</keyword>
<name>A0A9D4FCW6_DREPO</name>
<dbReference type="AlphaFoldDB" id="A0A9D4FCW6"/>